<organism evidence="2 3">
    <name type="scientific">Chenopodium quinoa</name>
    <name type="common">Quinoa</name>
    <dbReference type="NCBI Taxonomy" id="63459"/>
    <lineage>
        <taxon>Eukaryota</taxon>
        <taxon>Viridiplantae</taxon>
        <taxon>Streptophyta</taxon>
        <taxon>Embryophyta</taxon>
        <taxon>Tracheophyta</taxon>
        <taxon>Spermatophyta</taxon>
        <taxon>Magnoliopsida</taxon>
        <taxon>eudicotyledons</taxon>
        <taxon>Gunneridae</taxon>
        <taxon>Pentapetalae</taxon>
        <taxon>Caryophyllales</taxon>
        <taxon>Chenopodiaceae</taxon>
        <taxon>Chenopodioideae</taxon>
        <taxon>Atripliceae</taxon>
        <taxon>Chenopodium</taxon>
    </lineage>
</organism>
<dbReference type="Proteomes" id="UP000596660">
    <property type="component" value="Unplaced"/>
</dbReference>
<sequence>MIFLYPSSALLIKPSNPISWRSDCKLKNSKNPVQFPALTPISCRFQQKKGFFQHKFLSISSSSIQKKSDSFLMMEFLSKLGIGCFGNRKDRQLQQLGQKTETESVAGGQDIVDSAMVEFNLSPKHLVVMVNGLIGSATDWKFAADQFVKQLPDKVMVHCSQCNTATLTFDGVDLMGERLADEVSTVISRRPGLQKISFISHSLGGLVARHAIGKLYEPQETSNILVAKGNYFEDETLSCSVEKVGEDCQGRIAGLEPMNFITVATPHLGSRGHRQVGTLARLA</sequence>
<proteinExistence type="predicted"/>
<dbReference type="AlphaFoldDB" id="A0A803N4I2"/>
<evidence type="ECO:0000259" key="1">
    <source>
        <dbReference type="Pfam" id="PF05057"/>
    </source>
</evidence>
<reference evidence="2" key="1">
    <citation type="journal article" date="2017" name="Nature">
        <title>The genome of Chenopodium quinoa.</title>
        <authorList>
            <person name="Jarvis D.E."/>
            <person name="Ho Y.S."/>
            <person name="Lightfoot D.J."/>
            <person name="Schmoeckel S.M."/>
            <person name="Li B."/>
            <person name="Borm T.J.A."/>
            <person name="Ohyanagi H."/>
            <person name="Mineta K."/>
            <person name="Michell C.T."/>
            <person name="Saber N."/>
            <person name="Kharbatia N.M."/>
            <person name="Rupper R.R."/>
            <person name="Sharp A.R."/>
            <person name="Dally N."/>
            <person name="Boughton B.A."/>
            <person name="Woo Y.H."/>
            <person name="Gao G."/>
            <person name="Schijlen E.G.W.M."/>
            <person name="Guo X."/>
            <person name="Momin A.A."/>
            <person name="Negrao S."/>
            <person name="Al-Babili S."/>
            <person name="Gehring C."/>
            <person name="Roessner U."/>
            <person name="Jung C."/>
            <person name="Murphy K."/>
            <person name="Arold S.T."/>
            <person name="Gojobori T."/>
            <person name="van der Linden C.G."/>
            <person name="van Loo E.N."/>
            <person name="Jellen E.N."/>
            <person name="Maughan P.J."/>
            <person name="Tester M."/>
        </authorList>
    </citation>
    <scope>NUCLEOTIDE SEQUENCE [LARGE SCALE GENOMIC DNA]</scope>
    <source>
        <strain evidence="2">cv. PI 614886</strain>
    </source>
</reference>
<dbReference type="InterPro" id="IPR029058">
    <property type="entry name" value="AB_hydrolase_fold"/>
</dbReference>
<protein>
    <recommendedName>
        <fullName evidence="1">DUF676 domain-containing protein</fullName>
    </recommendedName>
</protein>
<dbReference type="EnsemblPlants" id="AUR62040298-RA">
    <property type="protein sequence ID" value="AUR62040298-RA:cds"/>
    <property type="gene ID" value="AUR62040298"/>
</dbReference>
<accession>A0A803N4I2</accession>
<dbReference type="Gene3D" id="3.40.50.1820">
    <property type="entry name" value="alpha/beta hydrolase"/>
    <property type="match status" value="1"/>
</dbReference>
<dbReference type="Gramene" id="AUR62040298-RA">
    <property type="protein sequence ID" value="AUR62040298-RA:cds"/>
    <property type="gene ID" value="AUR62040298"/>
</dbReference>
<keyword evidence="3" id="KW-1185">Reference proteome</keyword>
<evidence type="ECO:0000313" key="2">
    <source>
        <dbReference type="EnsemblPlants" id="AUR62040298-RA:cds"/>
    </source>
</evidence>
<evidence type="ECO:0000313" key="3">
    <source>
        <dbReference type="Proteomes" id="UP000596660"/>
    </source>
</evidence>
<dbReference type="InterPro" id="IPR007751">
    <property type="entry name" value="DUF676_lipase-like"/>
</dbReference>
<reference evidence="2" key="2">
    <citation type="submission" date="2021-03" db="UniProtKB">
        <authorList>
            <consortium name="EnsemblPlants"/>
        </authorList>
    </citation>
    <scope>IDENTIFICATION</scope>
</reference>
<dbReference type="SUPFAM" id="SSF53474">
    <property type="entry name" value="alpha/beta-Hydrolases"/>
    <property type="match status" value="1"/>
</dbReference>
<dbReference type="Pfam" id="PF05057">
    <property type="entry name" value="DUF676"/>
    <property type="match status" value="1"/>
</dbReference>
<dbReference type="PANTHER" id="PTHR12482:SF4">
    <property type="entry name" value="ALPHA_BETA-HYDROLASES SUPERFAMILY PROTEIN"/>
    <property type="match status" value="1"/>
</dbReference>
<dbReference type="InterPro" id="IPR044294">
    <property type="entry name" value="Lipase-like"/>
</dbReference>
<feature type="domain" description="DUF676" evidence="1">
    <location>
        <begin position="123"/>
        <end position="276"/>
    </location>
</feature>
<dbReference type="PANTHER" id="PTHR12482">
    <property type="entry name" value="LIPASE ROG1-RELATED-RELATED"/>
    <property type="match status" value="1"/>
</dbReference>
<name>A0A803N4I2_CHEQI</name>